<dbReference type="EMBL" id="JAKFFV010000004">
    <property type="protein sequence ID" value="MCF2497981.1"/>
    <property type="molecule type" value="Genomic_DNA"/>
</dbReference>
<organism evidence="1 2">
    <name type="scientific">Dyadobacter chenhuakuii</name>
    <dbReference type="NCBI Taxonomy" id="2909339"/>
    <lineage>
        <taxon>Bacteria</taxon>
        <taxon>Pseudomonadati</taxon>
        <taxon>Bacteroidota</taxon>
        <taxon>Cytophagia</taxon>
        <taxon>Cytophagales</taxon>
        <taxon>Spirosomataceae</taxon>
        <taxon>Dyadobacter</taxon>
    </lineage>
</organism>
<reference evidence="1" key="1">
    <citation type="submission" date="2022-01" db="EMBL/GenBank/DDBJ databases">
        <title>Novel species in genus Dyadobacter.</title>
        <authorList>
            <person name="Ma C."/>
        </authorList>
    </citation>
    <scope>NUCLEOTIDE SEQUENCE</scope>
    <source>
        <strain evidence="1">CY357</strain>
    </source>
</reference>
<dbReference type="RefSeq" id="WP_235177241.1">
    <property type="nucleotide sequence ID" value="NZ_JAKFFV010000004.1"/>
</dbReference>
<comment type="caution">
    <text evidence="1">The sequence shown here is derived from an EMBL/GenBank/DDBJ whole genome shotgun (WGS) entry which is preliminary data.</text>
</comment>
<name>A0A9X1U067_9BACT</name>
<gene>
    <name evidence="1" type="ORF">L0661_06670</name>
</gene>
<accession>A0A9X1U067</accession>
<sequence>MKGRKAILLTREKGFAATVHSIKLGQDSINLLMEKDLVPNLYQMQVSQLKGQLFFFLENGVKIQLDTTDISRSVVSNSRSNDEWRDYWNNIQKPSDDRLLIYTAGEGRARNKSQADSIDYWRGLQALERLDLQTKTSTFIQSNLSSFVSLYLLKINWYALKSQGLFEKLNPSLSKHRTYKFLKEKSRGNS</sequence>
<dbReference type="Proteomes" id="UP001139411">
    <property type="component" value="Unassembled WGS sequence"/>
</dbReference>
<proteinExistence type="predicted"/>
<evidence type="ECO:0000313" key="2">
    <source>
        <dbReference type="Proteomes" id="UP001139411"/>
    </source>
</evidence>
<evidence type="ECO:0000313" key="1">
    <source>
        <dbReference type="EMBL" id="MCF2497981.1"/>
    </source>
</evidence>
<dbReference type="AlphaFoldDB" id="A0A9X1U067"/>
<protein>
    <submittedName>
        <fullName evidence="1">Uncharacterized protein</fullName>
    </submittedName>
</protein>